<evidence type="ECO:0000313" key="20">
    <source>
        <dbReference type="EMBL" id="KAH0454879.1"/>
    </source>
</evidence>
<keyword evidence="11" id="KW-1133">Transmembrane helix</keyword>
<evidence type="ECO:0000256" key="12">
    <source>
        <dbReference type="ARBA" id="ARBA00023136"/>
    </source>
</evidence>
<evidence type="ECO:0008006" key="22">
    <source>
        <dbReference type="Google" id="ProtNLM"/>
    </source>
</evidence>
<feature type="binding site" evidence="15">
    <location>
        <position position="343"/>
    </location>
    <ligand>
        <name>ATP</name>
        <dbReference type="ChEBI" id="CHEBI:30616"/>
    </ligand>
</feature>
<dbReference type="PANTHER" id="PTHR27002:SF1040">
    <property type="entry name" value="OS07G0538400 PROTEIN"/>
    <property type="match status" value="1"/>
</dbReference>
<dbReference type="InterPro" id="IPR038408">
    <property type="entry name" value="GNK2_sf"/>
</dbReference>
<dbReference type="GO" id="GO:0005886">
    <property type="term" value="C:plasma membrane"/>
    <property type="evidence" value="ECO:0007669"/>
    <property type="project" value="TreeGrafter"/>
</dbReference>
<dbReference type="SUPFAM" id="SSF56112">
    <property type="entry name" value="Protein kinase-like (PK-like)"/>
    <property type="match status" value="1"/>
</dbReference>
<evidence type="ECO:0000256" key="10">
    <source>
        <dbReference type="ARBA" id="ARBA00022840"/>
    </source>
</evidence>
<evidence type="ECO:0000256" key="7">
    <source>
        <dbReference type="ARBA" id="ARBA00022737"/>
    </source>
</evidence>
<keyword evidence="8 15" id="KW-0547">Nucleotide-binding</keyword>
<keyword evidence="12" id="KW-0472">Membrane</keyword>
<evidence type="ECO:0000256" key="17">
    <source>
        <dbReference type="SAM" id="SignalP"/>
    </source>
</evidence>
<keyword evidence="6 17" id="KW-0732">Signal</keyword>
<sequence>MISITSMALLLLVLLSLFSYPATSDLLYHICGTSVGKFINQSTYSTNLNHLISSLYYTASATGFATSIIGNVPDRVCGLAICRGDIDTASCRFCISTAISDIQQFCPNNKDATIWYDYCLFRYSSLDFLYVPDVTMNNQFLMYNAMTVAADQLLQFEILTTAMIDNISDLAVRNTSRLVATGEMGLTTADIIYGMVQCTRDLSADECRTCLQGMVGEITKGPLKGMRGGRVMGFWCFMRYEFYKFYDGTSMLQLSSSNQPPRSSWLSSPSNGSTPNATHPPADSSHGGEGNHEEITNVESLFFDLSTLEVATTNFSEHNKLGEGGFGSVYRGFLSDGREIAVKRLSARSRQGLRELKNELILAARLRHKNLVRLHGVCLEEQEKLLVYEYLPNKSLDTILFDSRKSELLDWLKRYKIIEGIARGLLYLQEDSNLKIIHRDLKASNILLDADMNPKISDFGMARLFKGDATHEMTSRIVGTYGYMAPEYVIHGHFSIKSDVFSFGVLILEIITGRSSNGFFNDELSENLLSYVWENWCKGTIIEIVDQALGKLYQNSELIKCINIGLLCVQEDPTRRPAMIEVLVMLNSYSMSLKAPSLPAFLARGSGIHIGTLSRKFNVCEDGTYRSSSKSMPMSPNEVSISELDPR</sequence>
<evidence type="ECO:0000256" key="9">
    <source>
        <dbReference type="ARBA" id="ARBA00022777"/>
    </source>
</evidence>
<dbReference type="PROSITE" id="PS50011">
    <property type="entry name" value="PROTEIN_KINASE_DOM"/>
    <property type="match status" value="1"/>
</dbReference>
<dbReference type="SMART" id="SM00220">
    <property type="entry name" value="S_TKc"/>
    <property type="match status" value="1"/>
</dbReference>
<keyword evidence="4" id="KW-0808">Transferase</keyword>
<evidence type="ECO:0000256" key="6">
    <source>
        <dbReference type="ARBA" id="ARBA00022729"/>
    </source>
</evidence>
<dbReference type="FunFam" id="1.10.510.10:FF:000343">
    <property type="entry name" value="Cysteine-rich receptor-like protein kinase 28"/>
    <property type="match status" value="1"/>
</dbReference>
<dbReference type="Proteomes" id="UP000775213">
    <property type="component" value="Unassembled WGS sequence"/>
</dbReference>
<dbReference type="InterPro" id="IPR000719">
    <property type="entry name" value="Prot_kinase_dom"/>
</dbReference>
<feature type="domain" description="Gnk2-homologous" evidence="19">
    <location>
        <begin position="136"/>
        <end position="245"/>
    </location>
</feature>
<feature type="chain" id="PRO_5043709160" description="Cysteine-rich receptor-like protein kinase" evidence="17">
    <location>
        <begin position="25"/>
        <end position="647"/>
    </location>
</feature>
<keyword evidence="10 15" id="KW-0067">ATP-binding</keyword>
<keyword evidence="13" id="KW-0675">Receptor</keyword>
<evidence type="ECO:0000256" key="13">
    <source>
        <dbReference type="ARBA" id="ARBA00023170"/>
    </source>
</evidence>
<dbReference type="EMBL" id="JAGFBR010000015">
    <property type="protein sequence ID" value="KAH0454879.1"/>
    <property type="molecule type" value="Genomic_DNA"/>
</dbReference>
<keyword evidence="7" id="KW-0677">Repeat</keyword>
<dbReference type="PROSITE" id="PS00108">
    <property type="entry name" value="PROTEIN_KINASE_ST"/>
    <property type="match status" value="1"/>
</dbReference>
<feature type="signal peptide" evidence="17">
    <location>
        <begin position="1"/>
        <end position="24"/>
    </location>
</feature>
<dbReference type="InterPro" id="IPR002902">
    <property type="entry name" value="GNK2"/>
</dbReference>
<dbReference type="Pfam" id="PF07714">
    <property type="entry name" value="PK_Tyr_Ser-Thr"/>
    <property type="match status" value="1"/>
</dbReference>
<dbReference type="Pfam" id="PF01657">
    <property type="entry name" value="Stress-antifung"/>
    <property type="match status" value="2"/>
</dbReference>
<evidence type="ECO:0000256" key="5">
    <source>
        <dbReference type="ARBA" id="ARBA00022692"/>
    </source>
</evidence>
<reference evidence="20 21" key="1">
    <citation type="journal article" date="2021" name="Hortic Res">
        <title>Chromosome-scale assembly of the Dendrobium chrysotoxum genome enhances the understanding of orchid evolution.</title>
        <authorList>
            <person name="Zhang Y."/>
            <person name="Zhang G.Q."/>
            <person name="Zhang D."/>
            <person name="Liu X.D."/>
            <person name="Xu X.Y."/>
            <person name="Sun W.H."/>
            <person name="Yu X."/>
            <person name="Zhu X."/>
            <person name="Wang Z.W."/>
            <person name="Zhao X."/>
            <person name="Zhong W.Y."/>
            <person name="Chen H."/>
            <person name="Yin W.L."/>
            <person name="Huang T."/>
            <person name="Niu S.C."/>
            <person name="Liu Z.J."/>
        </authorList>
    </citation>
    <scope>NUCLEOTIDE SEQUENCE [LARGE SCALE GENOMIC DNA]</scope>
    <source>
        <strain evidence="20">Lindl</strain>
    </source>
</reference>
<feature type="compositionally biased region" description="Polar residues" evidence="16">
    <location>
        <begin position="257"/>
        <end position="277"/>
    </location>
</feature>
<evidence type="ECO:0000256" key="11">
    <source>
        <dbReference type="ARBA" id="ARBA00022989"/>
    </source>
</evidence>
<feature type="domain" description="Gnk2-homologous" evidence="19">
    <location>
        <begin position="26"/>
        <end position="128"/>
    </location>
</feature>
<keyword evidence="21" id="KW-1185">Reference proteome</keyword>
<dbReference type="CDD" id="cd14066">
    <property type="entry name" value="STKc_IRAK"/>
    <property type="match status" value="1"/>
</dbReference>
<evidence type="ECO:0000256" key="14">
    <source>
        <dbReference type="ARBA" id="ARBA00023180"/>
    </source>
</evidence>
<dbReference type="Gene3D" id="3.30.430.20">
    <property type="entry name" value="Gnk2 domain, C-X8-C-X2-C motif"/>
    <property type="match status" value="2"/>
</dbReference>
<dbReference type="PANTHER" id="PTHR27002">
    <property type="entry name" value="RECEPTOR-LIKE SERINE/THREONINE-PROTEIN KINASE SD1-8"/>
    <property type="match status" value="1"/>
</dbReference>
<feature type="region of interest" description="Disordered" evidence="16">
    <location>
        <begin position="625"/>
        <end position="647"/>
    </location>
</feature>
<keyword evidence="5" id="KW-0812">Transmembrane</keyword>
<keyword evidence="3" id="KW-0597">Phosphoprotein</keyword>
<evidence type="ECO:0000259" key="18">
    <source>
        <dbReference type="PROSITE" id="PS50011"/>
    </source>
</evidence>
<keyword evidence="2" id="KW-0723">Serine/threonine-protein kinase</keyword>
<dbReference type="GO" id="GO:0004674">
    <property type="term" value="F:protein serine/threonine kinase activity"/>
    <property type="evidence" value="ECO:0007669"/>
    <property type="project" value="UniProtKB-KW"/>
</dbReference>
<name>A0AAV7GGS3_DENCH</name>
<evidence type="ECO:0000256" key="8">
    <source>
        <dbReference type="ARBA" id="ARBA00022741"/>
    </source>
</evidence>
<dbReference type="GO" id="GO:0005524">
    <property type="term" value="F:ATP binding"/>
    <property type="evidence" value="ECO:0007669"/>
    <property type="project" value="UniProtKB-UniRule"/>
</dbReference>
<dbReference type="Gene3D" id="1.10.510.10">
    <property type="entry name" value="Transferase(Phosphotransferase) domain 1"/>
    <property type="match status" value="1"/>
</dbReference>
<organism evidence="20 21">
    <name type="scientific">Dendrobium chrysotoxum</name>
    <name type="common">Orchid</name>
    <dbReference type="NCBI Taxonomy" id="161865"/>
    <lineage>
        <taxon>Eukaryota</taxon>
        <taxon>Viridiplantae</taxon>
        <taxon>Streptophyta</taxon>
        <taxon>Embryophyta</taxon>
        <taxon>Tracheophyta</taxon>
        <taxon>Spermatophyta</taxon>
        <taxon>Magnoliopsida</taxon>
        <taxon>Liliopsida</taxon>
        <taxon>Asparagales</taxon>
        <taxon>Orchidaceae</taxon>
        <taxon>Epidendroideae</taxon>
        <taxon>Malaxideae</taxon>
        <taxon>Dendrobiinae</taxon>
        <taxon>Dendrobium</taxon>
    </lineage>
</organism>
<evidence type="ECO:0000256" key="15">
    <source>
        <dbReference type="PROSITE-ProRule" id="PRU10141"/>
    </source>
</evidence>
<comment type="subcellular location">
    <subcellularLocation>
        <location evidence="1">Membrane</location>
        <topology evidence="1">Single-pass membrane protein</topology>
    </subcellularLocation>
</comment>
<comment type="caution">
    <text evidence="20">The sequence shown here is derived from an EMBL/GenBank/DDBJ whole genome shotgun (WGS) entry which is preliminary data.</text>
</comment>
<proteinExistence type="predicted"/>
<protein>
    <recommendedName>
        <fullName evidence="22">Cysteine-rich receptor-like protein kinase</fullName>
    </recommendedName>
</protein>
<keyword evidence="14" id="KW-0325">Glycoprotein</keyword>
<dbReference type="PROSITE" id="PS00107">
    <property type="entry name" value="PROTEIN_KINASE_ATP"/>
    <property type="match status" value="1"/>
</dbReference>
<dbReference type="GO" id="GO:0009737">
    <property type="term" value="P:response to abscisic acid"/>
    <property type="evidence" value="ECO:0007669"/>
    <property type="project" value="UniProtKB-ARBA"/>
</dbReference>
<dbReference type="InterPro" id="IPR017441">
    <property type="entry name" value="Protein_kinase_ATP_BS"/>
</dbReference>
<evidence type="ECO:0000313" key="21">
    <source>
        <dbReference type="Proteomes" id="UP000775213"/>
    </source>
</evidence>
<dbReference type="FunFam" id="3.30.200.20:FF:000142">
    <property type="entry name" value="Cysteine-rich receptor-like protein kinase 10"/>
    <property type="match status" value="1"/>
</dbReference>
<accession>A0AAV7GGS3</accession>
<feature type="domain" description="Protein kinase" evidence="18">
    <location>
        <begin position="315"/>
        <end position="590"/>
    </location>
</feature>
<dbReference type="InterPro" id="IPR011009">
    <property type="entry name" value="Kinase-like_dom_sf"/>
</dbReference>
<dbReference type="CDD" id="cd23509">
    <property type="entry name" value="Gnk2-like"/>
    <property type="match status" value="2"/>
</dbReference>
<feature type="compositionally biased region" description="Polar residues" evidence="16">
    <location>
        <begin position="625"/>
        <end position="640"/>
    </location>
</feature>
<dbReference type="InterPro" id="IPR008271">
    <property type="entry name" value="Ser/Thr_kinase_AS"/>
</dbReference>
<evidence type="ECO:0000256" key="16">
    <source>
        <dbReference type="SAM" id="MobiDB-lite"/>
    </source>
</evidence>
<evidence type="ECO:0000256" key="1">
    <source>
        <dbReference type="ARBA" id="ARBA00004167"/>
    </source>
</evidence>
<dbReference type="Gene3D" id="3.30.200.20">
    <property type="entry name" value="Phosphorylase Kinase, domain 1"/>
    <property type="match status" value="1"/>
</dbReference>
<dbReference type="PROSITE" id="PS51473">
    <property type="entry name" value="GNK2"/>
    <property type="match status" value="2"/>
</dbReference>
<feature type="region of interest" description="Disordered" evidence="16">
    <location>
        <begin position="257"/>
        <end position="291"/>
    </location>
</feature>
<gene>
    <name evidence="20" type="ORF">IEQ34_016803</name>
</gene>
<keyword evidence="9" id="KW-0418">Kinase</keyword>
<evidence type="ECO:0000259" key="19">
    <source>
        <dbReference type="PROSITE" id="PS51473"/>
    </source>
</evidence>
<dbReference type="AlphaFoldDB" id="A0AAV7GGS3"/>
<evidence type="ECO:0000256" key="2">
    <source>
        <dbReference type="ARBA" id="ARBA00022527"/>
    </source>
</evidence>
<evidence type="ECO:0000256" key="3">
    <source>
        <dbReference type="ARBA" id="ARBA00022553"/>
    </source>
</evidence>
<evidence type="ECO:0000256" key="4">
    <source>
        <dbReference type="ARBA" id="ARBA00022679"/>
    </source>
</evidence>
<dbReference type="InterPro" id="IPR001245">
    <property type="entry name" value="Ser-Thr/Tyr_kinase_cat_dom"/>
</dbReference>